<dbReference type="InterPro" id="IPR001656">
    <property type="entry name" value="PsdUridine_synth_TruD"/>
</dbReference>
<comment type="function">
    <text evidence="4">Responsible for synthesis of pseudouridine from uracil-13 in transfer RNAs.</text>
</comment>
<evidence type="ECO:0000256" key="4">
    <source>
        <dbReference type="HAMAP-Rule" id="MF_01082"/>
    </source>
</evidence>
<dbReference type="InterPro" id="IPR042214">
    <property type="entry name" value="TruD_catalytic"/>
</dbReference>
<feature type="active site" description="Nucleophile" evidence="4">
    <location>
        <position position="104"/>
    </location>
</feature>
<evidence type="ECO:0000256" key="3">
    <source>
        <dbReference type="ARBA" id="ARBA00023235"/>
    </source>
</evidence>
<organism evidence="6 7">
    <name type="scientific">Novipirellula galeiformis</name>
    <dbReference type="NCBI Taxonomy" id="2528004"/>
    <lineage>
        <taxon>Bacteria</taxon>
        <taxon>Pseudomonadati</taxon>
        <taxon>Planctomycetota</taxon>
        <taxon>Planctomycetia</taxon>
        <taxon>Pirellulales</taxon>
        <taxon>Pirellulaceae</taxon>
        <taxon>Novipirellula</taxon>
    </lineage>
</organism>
<dbReference type="InterPro" id="IPR043165">
    <property type="entry name" value="TruD_insert_sf"/>
</dbReference>
<evidence type="ECO:0000256" key="2">
    <source>
        <dbReference type="ARBA" id="ARBA00022694"/>
    </source>
</evidence>
<dbReference type="AlphaFoldDB" id="A0A5C6BYI1"/>
<dbReference type="PANTHER" id="PTHR47811:SF1">
    <property type="entry name" value="TRNA PSEUDOURIDINE SYNTHASE D"/>
    <property type="match status" value="1"/>
</dbReference>
<dbReference type="OrthoDB" id="1550679at2"/>
<dbReference type="PROSITE" id="PS01268">
    <property type="entry name" value="UPF0024"/>
    <property type="match status" value="1"/>
</dbReference>
<proteinExistence type="inferred from homology"/>
<comment type="catalytic activity">
    <reaction evidence="4">
        <text>uridine(13) in tRNA = pseudouridine(13) in tRNA</text>
        <dbReference type="Rhea" id="RHEA:42540"/>
        <dbReference type="Rhea" id="RHEA-COMP:10105"/>
        <dbReference type="Rhea" id="RHEA-COMP:10106"/>
        <dbReference type="ChEBI" id="CHEBI:65314"/>
        <dbReference type="ChEBI" id="CHEBI:65315"/>
        <dbReference type="EC" id="5.4.99.27"/>
    </reaction>
</comment>
<dbReference type="EMBL" id="SJPT01000012">
    <property type="protein sequence ID" value="TWU17343.1"/>
    <property type="molecule type" value="Genomic_DNA"/>
</dbReference>
<dbReference type="InterPro" id="IPR020103">
    <property type="entry name" value="PsdUridine_synth_cat_dom_sf"/>
</dbReference>
<dbReference type="InterPro" id="IPR050170">
    <property type="entry name" value="TruD_pseudoU_synthase"/>
</dbReference>
<comment type="caution">
    <text evidence="6">The sequence shown here is derived from an EMBL/GenBank/DDBJ whole genome shotgun (WGS) entry which is preliminary data.</text>
</comment>
<keyword evidence="2 4" id="KW-0819">tRNA processing</keyword>
<dbReference type="Pfam" id="PF01142">
    <property type="entry name" value="TruD"/>
    <property type="match status" value="2"/>
</dbReference>
<keyword evidence="7" id="KW-1185">Reference proteome</keyword>
<feature type="domain" description="TRUD" evidence="5">
    <location>
        <begin position="180"/>
        <end position="327"/>
    </location>
</feature>
<reference evidence="6 7" key="1">
    <citation type="submission" date="2019-02" db="EMBL/GenBank/DDBJ databases">
        <title>Deep-cultivation of Planctomycetes and their phenomic and genomic characterization uncovers novel biology.</title>
        <authorList>
            <person name="Wiegand S."/>
            <person name="Jogler M."/>
            <person name="Boedeker C."/>
            <person name="Pinto D."/>
            <person name="Vollmers J."/>
            <person name="Rivas-Marin E."/>
            <person name="Kohn T."/>
            <person name="Peeters S.H."/>
            <person name="Heuer A."/>
            <person name="Rast P."/>
            <person name="Oberbeckmann S."/>
            <person name="Bunk B."/>
            <person name="Jeske O."/>
            <person name="Meyerdierks A."/>
            <person name="Storesund J.E."/>
            <person name="Kallscheuer N."/>
            <person name="Luecker S."/>
            <person name="Lage O.M."/>
            <person name="Pohl T."/>
            <person name="Merkel B.J."/>
            <person name="Hornburger P."/>
            <person name="Mueller R.-W."/>
            <person name="Bruemmer F."/>
            <person name="Labrenz M."/>
            <person name="Spormann A.M."/>
            <person name="Op Den Camp H."/>
            <person name="Overmann J."/>
            <person name="Amann R."/>
            <person name="Jetten M.S.M."/>
            <person name="Mascher T."/>
            <person name="Medema M.H."/>
            <person name="Devos D.P."/>
            <person name="Kaster A.-K."/>
            <person name="Ovreas L."/>
            <person name="Rohde M."/>
            <person name="Galperin M.Y."/>
            <person name="Jogler C."/>
        </authorList>
    </citation>
    <scope>NUCLEOTIDE SEQUENCE [LARGE SCALE GENOMIC DNA]</scope>
    <source>
        <strain evidence="6 7">Pla52o</strain>
    </source>
</reference>
<dbReference type="EC" id="5.4.99.27" evidence="4"/>
<gene>
    <name evidence="4 6" type="primary">truD</name>
    <name evidence="6" type="ORF">Pla52o_51470</name>
</gene>
<dbReference type="GO" id="GO:0005829">
    <property type="term" value="C:cytosol"/>
    <property type="evidence" value="ECO:0007669"/>
    <property type="project" value="TreeGrafter"/>
</dbReference>
<evidence type="ECO:0000313" key="7">
    <source>
        <dbReference type="Proteomes" id="UP000316304"/>
    </source>
</evidence>
<protein>
    <recommendedName>
        <fullName evidence="4">tRNA pseudouridine synthase D</fullName>
        <ecNumber evidence="4">5.4.99.27</ecNumber>
    </recommendedName>
    <alternativeName>
        <fullName evidence="4">tRNA pseudouridine(13) synthase</fullName>
    </alternativeName>
    <alternativeName>
        <fullName evidence="4">tRNA pseudouridylate synthase D</fullName>
    </alternativeName>
    <alternativeName>
        <fullName evidence="4">tRNA-uridine isomerase D</fullName>
    </alternativeName>
</protein>
<dbReference type="PANTHER" id="PTHR47811">
    <property type="entry name" value="TRNA PSEUDOURIDINE SYNTHASE D"/>
    <property type="match status" value="1"/>
</dbReference>
<dbReference type="GO" id="GO:0160150">
    <property type="term" value="F:tRNA pseudouridine(13) synthase activity"/>
    <property type="evidence" value="ECO:0007669"/>
    <property type="project" value="UniProtKB-EC"/>
</dbReference>
<dbReference type="Gene3D" id="3.30.2340.10">
    <property type="entry name" value="TruD, insertion domain"/>
    <property type="match status" value="1"/>
</dbReference>
<sequence>MDAVLFSKKVSGGGPMMAAREVLEGMNPIHPPRLLGSSLGPALFKSRPEDFQVEEILGFEPSGEGEHCLVWVEKTDRNSNDIATELANKLGIRKRLVSHCGLKDRNAVTRQWFSLHIPGQPSPVAEDLAIEGVRVLKVTRNLRKLHRGSHDGNRFLIRLRECGFSKTAAAERWQAILDRGVPNYFGPQRFGRDGGNIEQARRFMAGELDVRDRTLRGILISAARSFLFNACVAQRVQLGNWETPLDGEVFGFAYNKSLVLPNNLHGDESDRVKNGTLELTAPLWGEGDLLSQREVQTLEQDVVQRFPEMLAGLAQFNLRQERRVIRLKPQSATFDWETDSTLVLSFDLPKGTYATTLLRELADLA</sequence>
<evidence type="ECO:0000259" key="5">
    <source>
        <dbReference type="PROSITE" id="PS50984"/>
    </source>
</evidence>
<accession>A0A5C6BYI1</accession>
<dbReference type="CDD" id="cd02575">
    <property type="entry name" value="PseudoU_synth_EcTruD"/>
    <property type="match status" value="1"/>
</dbReference>
<dbReference type="PROSITE" id="PS50984">
    <property type="entry name" value="TRUD"/>
    <property type="match status" value="1"/>
</dbReference>
<dbReference type="Proteomes" id="UP000316304">
    <property type="component" value="Unassembled WGS sequence"/>
</dbReference>
<keyword evidence="3 4" id="KW-0413">Isomerase</keyword>
<dbReference type="InterPro" id="IPR011760">
    <property type="entry name" value="PsdUridine_synth_TruD_insert"/>
</dbReference>
<evidence type="ECO:0000313" key="6">
    <source>
        <dbReference type="EMBL" id="TWU17343.1"/>
    </source>
</evidence>
<dbReference type="GO" id="GO:0003723">
    <property type="term" value="F:RNA binding"/>
    <property type="evidence" value="ECO:0007669"/>
    <property type="project" value="InterPro"/>
</dbReference>
<dbReference type="InterPro" id="IPR020119">
    <property type="entry name" value="PsdUridine_synth_TruD_CS"/>
</dbReference>
<dbReference type="HAMAP" id="MF_01082">
    <property type="entry name" value="TruD"/>
    <property type="match status" value="1"/>
</dbReference>
<evidence type="ECO:0000256" key="1">
    <source>
        <dbReference type="ARBA" id="ARBA00007953"/>
    </source>
</evidence>
<name>A0A5C6BYI1_9BACT</name>
<comment type="similarity">
    <text evidence="1 4">Belongs to the pseudouridine synthase TruD family.</text>
</comment>
<dbReference type="Gene3D" id="3.30.2350.20">
    <property type="entry name" value="TruD, catalytic domain"/>
    <property type="match status" value="1"/>
</dbReference>
<dbReference type="SUPFAM" id="SSF55120">
    <property type="entry name" value="Pseudouridine synthase"/>
    <property type="match status" value="1"/>
</dbReference>
<dbReference type="GO" id="GO:0031119">
    <property type="term" value="P:tRNA pseudouridine synthesis"/>
    <property type="evidence" value="ECO:0007669"/>
    <property type="project" value="UniProtKB-UniRule"/>
</dbReference>